<dbReference type="InterPro" id="IPR007497">
    <property type="entry name" value="SIMPL/DUF541"/>
</dbReference>
<dbReference type="EMBL" id="JAEKOZ010000004">
    <property type="protein sequence ID" value="MBJ3807197.1"/>
    <property type="molecule type" value="Genomic_DNA"/>
</dbReference>
<proteinExistence type="predicted"/>
<organism evidence="1 2">
    <name type="scientific">Streptomyces flavofungini</name>
    <dbReference type="NCBI Taxonomy" id="68200"/>
    <lineage>
        <taxon>Bacteria</taxon>
        <taxon>Bacillati</taxon>
        <taxon>Actinomycetota</taxon>
        <taxon>Actinomycetes</taxon>
        <taxon>Kitasatosporales</taxon>
        <taxon>Streptomycetaceae</taxon>
        <taxon>Streptomyces</taxon>
    </lineage>
</organism>
<reference evidence="1 2" key="1">
    <citation type="submission" date="2020-12" db="EMBL/GenBank/DDBJ databases">
        <title>Streptomyces typhae sp. nov., a novel endophytic actinomycete isolated from the root of cattail pollen (Typha angustifolia L.).</title>
        <authorList>
            <person name="Peng C."/>
            <person name="Liu C."/>
        </authorList>
    </citation>
    <scope>NUCLEOTIDE SEQUENCE [LARGE SCALE GENOMIC DNA]</scope>
    <source>
        <strain evidence="1 2">JCM 4753</strain>
    </source>
</reference>
<accession>A0ABS0X1Y0</accession>
<dbReference type="InterPro" id="IPR052022">
    <property type="entry name" value="26kDa_periplasmic_antigen"/>
</dbReference>
<dbReference type="Proteomes" id="UP000634780">
    <property type="component" value="Unassembled WGS sequence"/>
</dbReference>
<protein>
    <submittedName>
        <fullName evidence="1">SIMPL domain-containing protein</fullName>
    </submittedName>
</protein>
<dbReference type="PANTHER" id="PTHR34387:SF1">
    <property type="entry name" value="PERIPLASMIC IMMUNOGENIC PROTEIN"/>
    <property type="match status" value="1"/>
</dbReference>
<evidence type="ECO:0000313" key="1">
    <source>
        <dbReference type="EMBL" id="MBJ3807197.1"/>
    </source>
</evidence>
<comment type="caution">
    <text evidence="1">The sequence shown here is derived from an EMBL/GenBank/DDBJ whole genome shotgun (WGS) entry which is preliminary data.</text>
</comment>
<keyword evidence="2" id="KW-1185">Reference proteome</keyword>
<dbReference type="Gene3D" id="3.30.110.170">
    <property type="entry name" value="Protein of unknown function (DUF541), domain 1"/>
    <property type="match status" value="1"/>
</dbReference>
<gene>
    <name evidence="1" type="ORF">JGB26_08740</name>
</gene>
<evidence type="ECO:0000313" key="2">
    <source>
        <dbReference type="Proteomes" id="UP000634780"/>
    </source>
</evidence>
<name>A0ABS0X1Y0_9ACTN</name>
<dbReference type="Gene3D" id="3.30.70.2970">
    <property type="entry name" value="Protein of unknown function (DUF541), domain 2"/>
    <property type="match status" value="1"/>
</dbReference>
<sequence length="203" mass="20910">MTVTGTGSASAAPDLAVVGMAVEVTAPTAEKALAAQHAAANALLGALRKQHVAERDVRTDSLELSAVYAEGGGAAKLTGYRAAQSFSVQVREPRRTGRVIKAAVAAAGDSVRINGVTFDLADARPLRAKAREAAHADARSKAEHYASLTGRELGRLVSLTEAESGNPRPLTVSPSAFAKQEGVPVAPGEIQDSVSVVAVYELQ</sequence>
<dbReference type="PANTHER" id="PTHR34387">
    <property type="entry name" value="SLR1258 PROTEIN"/>
    <property type="match status" value="1"/>
</dbReference>
<dbReference type="Pfam" id="PF04402">
    <property type="entry name" value="SIMPL"/>
    <property type="match status" value="1"/>
</dbReference>